<dbReference type="InterPro" id="IPR013762">
    <property type="entry name" value="Integrase-like_cat_sf"/>
</dbReference>
<comment type="caution">
    <text evidence="3">The sequence shown here is derived from an EMBL/GenBank/DDBJ whole genome shotgun (WGS) entry which is preliminary data.</text>
</comment>
<evidence type="ECO:0000256" key="2">
    <source>
        <dbReference type="SAM" id="MobiDB-lite"/>
    </source>
</evidence>
<keyword evidence="4" id="KW-1185">Reference proteome</keyword>
<sequence length="1905" mass="205439">MGWNGRESVALAATLHSGDVVEIEPLAFSDAYFDWWVTKTFGTYGSAKPVTLHFCTEVDCKELPEDKDVFHVTAWRAVTAASLDSTLPPAPGAAAGAPGGDMDDDLHELAQALGLGTAATPVGAGAAARGAGAPGAAAGAAFPPAVPEAAGDAGRPPQGHRGCGGAALRAQDALRGAAMDEPAAERLHALLDRAQVRSAAALAREPPTAAIAAQDLSRRLRAALRDRVQRGGDAPASASGLTGIEEVFERAPAGAEDTAADRRRHLTVAQVAARCPGVLAQTALEKMQVYFADRFRTAEGVPGKQLLPEVARMYLQTVVFAARPERDIGLRTSREMRTLTLAIGLIAGGHFLKALDVLTQRFKALEIATDQGNWNHARWVELLPPADVSSWSRTDLREAMREQDLEVRLGLAPGPSGGGRASGGGTGRRRSRQESEPEEVSAGSRGGPARASRPAAIAAAAPADGPPGRDAVTPGEPRGRDAVTPGGFGGPDGDSGGLDGVPLTSDPGSLHCIDGVCVVVGGLPQWRRDDGAVYVGRGVPHLGISRSWWADFLEGASGPAGRAVRAAHGVDGLASPGILRGAAREALLGRILRVGTERELELVRRVITTFTLDQGTVQHLAGAPELLPVSLPSPPDAYRRVRAARVADQAPASEDLLEAGIFAWLSLALAATNFLYTGGPRLLTRTMVHPRAWSAAQSQAVGRVRRQVTMWVRESPPLQRGSVSSQADRREGEYWGCQLARQLRNLERLLDGPALAALQDPSRLRLDERDVEEPLPTAKVLVESDAEYFKICENLHRLGVIEAEVPDETWTHKGRPVRNGLFGAHKKWVETDRGIQRVLRLIVNLVPTNALQRPFGGASKRMGYPGLWPLMTIFEDEVGIFYSEDQKACFHLYAVPRPWRGAFVLEKKVPRSALGLSGSGEVRPRLRACPMGWVSAVDFIQEAHENLVASPPPLGAGISRDLLVRMGAPAPATAGGAPRNWYSVYVDNWDQGKVVLKTEMGDYLYKASGEQLALRDAYANMGVLRDPAKAAEGTTVWESLGAQLRGGDRLAGTSATRRSAVLSLLLEAVTADDVSGDDLLLIIGKVCHILQFARPYFAIFQEVFHEARRERRRGPIGPMAGDELILIACLLPIVWADLGATISGQVVATDASSAGGGACVSTGLSPKGVRRLQVLRHGAGPARSDVLLVLDFDCMGAACAAMELLRVVPCGVIAVEGAALEDSLRLATWLREDPGWAVFDLFGSISTNGADEEQRISQALGVAPVFVEAADVHRCRRPCLHWARGFPIEPVADLIDRGAEGGRRILEGVATWQPPLEAFLGASVIKFADAQEPFYAFCQPVKRFRPPERPAGHDACSEKARRRWGADAFRLPPYACEDVNLVKAPGGPRRLRADEQSLILGFPPQHLKPCEKSIKKDQVEDCKGGLIGGALPAVIVARLLTPFVLGQAAGLAEPTTFGTLWRAWADIQEAHREQTGLGWTHLRALRLTPAPILVLSRPRSSCKSTCLRAADHKGTDVRLDAGMPCRLSAWPRDPIDSGLWTWRVALSCEFKNSQHINTLEATAVFDWARHGQRVAERQPRGRLRDQLVSPRTLDRYKLAVRAFFNFLRESKRGLPTSLVALDQFLEFYIEALWELGDSKAMAGDLLSGLGHFLPAVRRHMSGAWRLHKAWGRAELPARAPPLTPLFTYALAQLAFNKGWKDTGLFLVLGFDTFARPGELFNARVRDFILNIVSGQGVWSLPRSKSGERQGAMETIALDDPWVVRLIALYIHGMAPDHFLSTVSGEVHRRRLATLCQELYLNHGFRWYSLRRGGATFQKSRNFGELMIKASSTSWLSPSGHGIPNSDVLRYVGFARMGEVEGFLGVLQVAVAPCGGGRLHPRGLVSSLGGRSAPFKGLVWPLAVLA</sequence>
<accession>A0ABN9UYZ8</accession>
<feature type="compositionally biased region" description="Gly residues" evidence="2">
    <location>
        <begin position="486"/>
        <end position="499"/>
    </location>
</feature>
<evidence type="ECO:0000313" key="3">
    <source>
        <dbReference type="EMBL" id="CAK0864466.1"/>
    </source>
</evidence>
<gene>
    <name evidence="3" type="ORF">PCOR1329_LOCUS52358</name>
</gene>
<evidence type="ECO:0000256" key="1">
    <source>
        <dbReference type="ARBA" id="ARBA00023172"/>
    </source>
</evidence>
<keyword evidence="1" id="KW-0233">DNA recombination</keyword>
<dbReference type="Gene3D" id="1.10.443.10">
    <property type="entry name" value="Intergrase catalytic core"/>
    <property type="match status" value="1"/>
</dbReference>
<dbReference type="InterPro" id="IPR011010">
    <property type="entry name" value="DNA_brk_join_enz"/>
</dbReference>
<proteinExistence type="predicted"/>
<dbReference type="EMBL" id="CAUYUJ010016369">
    <property type="protein sequence ID" value="CAK0864466.1"/>
    <property type="molecule type" value="Genomic_DNA"/>
</dbReference>
<feature type="region of interest" description="Disordered" evidence="2">
    <location>
        <begin position="407"/>
        <end position="502"/>
    </location>
</feature>
<feature type="compositionally biased region" description="Gly residues" evidence="2">
    <location>
        <begin position="415"/>
        <end position="426"/>
    </location>
</feature>
<organism evidence="3 4">
    <name type="scientific">Prorocentrum cordatum</name>
    <dbReference type="NCBI Taxonomy" id="2364126"/>
    <lineage>
        <taxon>Eukaryota</taxon>
        <taxon>Sar</taxon>
        <taxon>Alveolata</taxon>
        <taxon>Dinophyceae</taxon>
        <taxon>Prorocentrales</taxon>
        <taxon>Prorocentraceae</taxon>
        <taxon>Prorocentrum</taxon>
    </lineage>
</organism>
<evidence type="ECO:0000313" key="4">
    <source>
        <dbReference type="Proteomes" id="UP001189429"/>
    </source>
</evidence>
<protein>
    <recommendedName>
        <fullName evidence="5">RNA-directed RNA polymerase</fullName>
    </recommendedName>
</protein>
<reference evidence="3" key="1">
    <citation type="submission" date="2023-10" db="EMBL/GenBank/DDBJ databases">
        <authorList>
            <person name="Chen Y."/>
            <person name="Shah S."/>
            <person name="Dougan E. K."/>
            <person name="Thang M."/>
            <person name="Chan C."/>
        </authorList>
    </citation>
    <scope>NUCLEOTIDE SEQUENCE [LARGE SCALE GENOMIC DNA]</scope>
</reference>
<name>A0ABN9UYZ8_9DINO</name>
<evidence type="ECO:0008006" key="5">
    <source>
        <dbReference type="Google" id="ProtNLM"/>
    </source>
</evidence>
<dbReference type="Proteomes" id="UP001189429">
    <property type="component" value="Unassembled WGS sequence"/>
</dbReference>
<dbReference type="SUPFAM" id="SSF56349">
    <property type="entry name" value="DNA breaking-rejoining enzymes"/>
    <property type="match status" value="1"/>
</dbReference>
<feature type="compositionally biased region" description="Low complexity" evidence="2">
    <location>
        <begin position="440"/>
        <end position="471"/>
    </location>
</feature>